<dbReference type="GO" id="GO:0030976">
    <property type="term" value="F:thiamine pyrophosphate binding"/>
    <property type="evidence" value="ECO:0007669"/>
    <property type="project" value="TreeGrafter"/>
</dbReference>
<dbReference type="SUPFAM" id="SSF53850">
    <property type="entry name" value="Periplasmic binding protein-like II"/>
    <property type="match status" value="1"/>
</dbReference>
<dbReference type="GO" id="GO:0030288">
    <property type="term" value="C:outer membrane-bounded periplasmic space"/>
    <property type="evidence" value="ECO:0007669"/>
    <property type="project" value="TreeGrafter"/>
</dbReference>
<name>A0AAU7Q4F5_9GAMM</name>
<dbReference type="PANTHER" id="PTHR30006:SF2">
    <property type="entry name" value="ABC TRANSPORTER SUBSTRATE-BINDING PROTEIN"/>
    <property type="match status" value="1"/>
</dbReference>
<keyword evidence="1" id="KW-0732">Signal</keyword>
<protein>
    <submittedName>
        <fullName evidence="2">Extracellular solute-binding protein</fullName>
    </submittedName>
</protein>
<evidence type="ECO:0000256" key="1">
    <source>
        <dbReference type="ARBA" id="ARBA00022729"/>
    </source>
</evidence>
<gene>
    <name evidence="2" type="ORF">ABK905_13535</name>
</gene>
<dbReference type="GO" id="GO:0030975">
    <property type="term" value="F:thiamine binding"/>
    <property type="evidence" value="ECO:0007669"/>
    <property type="project" value="TreeGrafter"/>
</dbReference>
<organism evidence="2">
    <name type="scientific">Acerihabitans sp. KWT182</name>
    <dbReference type="NCBI Taxonomy" id="3157919"/>
    <lineage>
        <taxon>Bacteria</taxon>
        <taxon>Pseudomonadati</taxon>
        <taxon>Pseudomonadota</taxon>
        <taxon>Gammaproteobacteria</taxon>
        <taxon>Enterobacterales</taxon>
        <taxon>Pectobacteriaceae</taxon>
        <taxon>Acerihabitans</taxon>
    </lineage>
</organism>
<dbReference type="EMBL" id="CP157947">
    <property type="protein sequence ID" value="XBS67935.1"/>
    <property type="molecule type" value="Genomic_DNA"/>
</dbReference>
<evidence type="ECO:0000313" key="2">
    <source>
        <dbReference type="EMBL" id="XBS67935.1"/>
    </source>
</evidence>
<accession>A0AAU7Q4F5</accession>
<dbReference type="Gene3D" id="3.40.190.10">
    <property type="entry name" value="Periplasmic binding protein-like II"/>
    <property type="match status" value="1"/>
</dbReference>
<sequence>MAKLYSNAVYSPYTIYANVGDYVLAYNKDKIKEAPDSWNALWDKKYKNHVIIYGTDHIPTLSLAVMEAEQHGGSIDKMEPGLERMAALMKDGNLIGALDVESQMVSLFQTGDAWLGMMATGRMKELMSKGVNNVGFVRPKEGTFPLITTMNITKYATDPKMAKAFVNYVLSPEVQLAFATQNLYAPTVSGVQIPADFKYADLLVKDDEFKRLYLPDQEKITAHKAEWQQRLNELATQ</sequence>
<dbReference type="GO" id="GO:0015888">
    <property type="term" value="P:thiamine transport"/>
    <property type="evidence" value="ECO:0007669"/>
    <property type="project" value="TreeGrafter"/>
</dbReference>
<reference evidence="2" key="1">
    <citation type="submission" date="2024-06" db="EMBL/GenBank/DDBJ databases">
        <authorList>
            <person name="Coelho C."/>
            <person name="Bento M."/>
            <person name="Garcia E."/>
            <person name="Camelo A."/>
            <person name="Brandao I."/>
            <person name="Espirito Santo C."/>
            <person name="Trovao J."/>
            <person name="Verissimo A."/>
            <person name="Costa J."/>
            <person name="Tiago I."/>
        </authorList>
    </citation>
    <scope>NUCLEOTIDE SEQUENCE</scope>
    <source>
        <strain evidence="2">KWT182</strain>
    </source>
</reference>
<dbReference type="AlphaFoldDB" id="A0AAU7Q4F5"/>
<proteinExistence type="predicted"/>
<dbReference type="PANTHER" id="PTHR30006">
    <property type="entry name" value="THIAMINE-BINDING PERIPLASMIC PROTEIN-RELATED"/>
    <property type="match status" value="1"/>
</dbReference>
<dbReference type="Pfam" id="PF13343">
    <property type="entry name" value="SBP_bac_6"/>
    <property type="match status" value="1"/>
</dbReference>